<dbReference type="RefSeq" id="WP_275473454.1">
    <property type="nucleotide sequence ID" value="NZ_CP162940.1"/>
</dbReference>
<dbReference type="SUPFAM" id="SSF53474">
    <property type="entry name" value="alpha/beta-Hydrolases"/>
    <property type="match status" value="1"/>
</dbReference>
<evidence type="ECO:0000313" key="3">
    <source>
        <dbReference type="EMBL" id="MFB5192753.1"/>
    </source>
</evidence>
<evidence type="ECO:0000259" key="2">
    <source>
        <dbReference type="Pfam" id="PF00326"/>
    </source>
</evidence>
<evidence type="ECO:0000313" key="4">
    <source>
        <dbReference type="Proteomes" id="UP001579974"/>
    </source>
</evidence>
<dbReference type="EMBL" id="JBDXSU010000027">
    <property type="protein sequence ID" value="MFB5192753.1"/>
    <property type="molecule type" value="Genomic_DNA"/>
</dbReference>
<dbReference type="PANTHER" id="PTHR22946:SF9">
    <property type="entry name" value="POLYKETIDE TRANSFERASE AF380"/>
    <property type="match status" value="1"/>
</dbReference>
<dbReference type="GO" id="GO:0016787">
    <property type="term" value="F:hydrolase activity"/>
    <property type="evidence" value="ECO:0007669"/>
    <property type="project" value="UniProtKB-KW"/>
</dbReference>
<dbReference type="InterPro" id="IPR001375">
    <property type="entry name" value="Peptidase_S9_cat"/>
</dbReference>
<feature type="domain" description="Peptidase S9 prolyl oligopeptidase catalytic" evidence="2">
    <location>
        <begin position="121"/>
        <end position="323"/>
    </location>
</feature>
<comment type="caution">
    <text evidence="3">The sequence shown here is derived from an EMBL/GenBank/DDBJ whole genome shotgun (WGS) entry which is preliminary data.</text>
</comment>
<dbReference type="PANTHER" id="PTHR22946">
    <property type="entry name" value="DIENELACTONE HYDROLASE DOMAIN-CONTAINING PROTEIN-RELATED"/>
    <property type="match status" value="1"/>
</dbReference>
<evidence type="ECO:0000256" key="1">
    <source>
        <dbReference type="ARBA" id="ARBA00022801"/>
    </source>
</evidence>
<dbReference type="InterPro" id="IPR050261">
    <property type="entry name" value="FrsA_esterase"/>
</dbReference>
<reference evidence="3 4" key="1">
    <citation type="journal article" date="2024" name="Int. J. Mol. Sci.">
        <title>Exploration of Alicyclobacillus spp. Genome in Search of Antibiotic Resistance.</title>
        <authorList>
            <person name="Bucka-Kolendo J."/>
            <person name="Kiousi D.E."/>
            <person name="Dekowska A."/>
            <person name="Mikolajczuk-Szczyrba A."/>
            <person name="Karadedos D.M."/>
            <person name="Michael P."/>
            <person name="Galanis A."/>
            <person name="Sokolowska B."/>
        </authorList>
    </citation>
    <scope>NUCLEOTIDE SEQUENCE [LARGE SCALE GENOMIC DNA]</scope>
    <source>
        <strain evidence="3 4">KKP 3000</strain>
    </source>
</reference>
<dbReference type="Proteomes" id="UP001579974">
    <property type="component" value="Unassembled WGS sequence"/>
</dbReference>
<gene>
    <name evidence="3" type="ORF">KKP3000_001964</name>
</gene>
<sequence>MNLSKFITHTLLIYISIIATGCSTLQPAEKTTSSMKLSTSNRTTQPTTHQDGDLISLTAISVPHTNSGIETYKMIYWSHDTKTEAFLAAPKYAGMYPLLVSLHGGSAVALNRSHQTSPATSTTLQYASEGLITLVPEYRGYADSDGTIPNLQGEVSDVDNAIKALQGTVYSVEPDDIYLEGTSMGGAVALQLAAERNDIRSVIAVSPFTGWDIDGQWASKNKDTNTLASEDYNAILTNYGSYSAANPKLKSVSIDYQKIHVPTLLLQGTDDNSVAWQTVELLYDDMKRTNSNVKLDLIAGGNHGLKNKQVQVKQAIDAWYAKYGQGTSS</sequence>
<organism evidence="3 4">
    <name type="scientific">Alicyclobacillus fastidiosus</name>
    <dbReference type="NCBI Taxonomy" id="392011"/>
    <lineage>
        <taxon>Bacteria</taxon>
        <taxon>Bacillati</taxon>
        <taxon>Bacillota</taxon>
        <taxon>Bacilli</taxon>
        <taxon>Bacillales</taxon>
        <taxon>Alicyclobacillaceae</taxon>
        <taxon>Alicyclobacillus</taxon>
    </lineage>
</organism>
<keyword evidence="1 3" id="KW-0378">Hydrolase</keyword>
<accession>A0ABV5AKQ8</accession>
<protein>
    <submittedName>
        <fullName evidence="3">Alpha/beta fold hydrolase</fullName>
    </submittedName>
</protein>
<keyword evidence="4" id="KW-1185">Reference proteome</keyword>
<proteinExistence type="predicted"/>
<name>A0ABV5AKQ8_9BACL</name>
<dbReference type="Pfam" id="PF00326">
    <property type="entry name" value="Peptidase_S9"/>
    <property type="match status" value="1"/>
</dbReference>
<dbReference type="Gene3D" id="3.40.50.1820">
    <property type="entry name" value="alpha/beta hydrolase"/>
    <property type="match status" value="1"/>
</dbReference>
<dbReference type="InterPro" id="IPR029058">
    <property type="entry name" value="AB_hydrolase_fold"/>
</dbReference>
<dbReference type="PROSITE" id="PS51257">
    <property type="entry name" value="PROKAR_LIPOPROTEIN"/>
    <property type="match status" value="1"/>
</dbReference>